<gene>
    <name evidence="1" type="ORF">BSTOLATCC_MIC27472</name>
</gene>
<dbReference type="Pfam" id="PF01344">
    <property type="entry name" value="Kelch_1"/>
    <property type="match status" value="1"/>
</dbReference>
<reference evidence="1" key="1">
    <citation type="submission" date="2021-09" db="EMBL/GenBank/DDBJ databases">
        <authorList>
            <consortium name="AG Swart"/>
            <person name="Singh M."/>
            <person name="Singh A."/>
            <person name="Seah K."/>
            <person name="Emmerich C."/>
        </authorList>
    </citation>
    <scope>NUCLEOTIDE SEQUENCE</scope>
    <source>
        <strain evidence="1">ATCC30299</strain>
    </source>
</reference>
<keyword evidence="2" id="KW-1185">Reference proteome</keyword>
<dbReference type="EMBL" id="CAJZBQ010000027">
    <property type="protein sequence ID" value="CAG9320896.1"/>
    <property type="molecule type" value="Genomic_DNA"/>
</dbReference>
<dbReference type="SUPFAM" id="SSF50965">
    <property type="entry name" value="Galactose oxidase, central domain"/>
    <property type="match status" value="1"/>
</dbReference>
<proteinExistence type="predicted"/>
<organism evidence="1 2">
    <name type="scientific">Blepharisma stoltei</name>
    <dbReference type="NCBI Taxonomy" id="1481888"/>
    <lineage>
        <taxon>Eukaryota</taxon>
        <taxon>Sar</taxon>
        <taxon>Alveolata</taxon>
        <taxon>Ciliophora</taxon>
        <taxon>Postciliodesmatophora</taxon>
        <taxon>Heterotrichea</taxon>
        <taxon>Heterotrichida</taxon>
        <taxon>Blepharismidae</taxon>
        <taxon>Blepharisma</taxon>
    </lineage>
</organism>
<evidence type="ECO:0008006" key="3">
    <source>
        <dbReference type="Google" id="ProtNLM"/>
    </source>
</evidence>
<name>A0AAU9J5C3_9CILI</name>
<protein>
    <recommendedName>
        <fullName evidence="3">Kelch motif family protein</fullName>
    </recommendedName>
</protein>
<dbReference type="AlphaFoldDB" id="A0AAU9J5C3"/>
<evidence type="ECO:0000313" key="2">
    <source>
        <dbReference type="Proteomes" id="UP001162131"/>
    </source>
</evidence>
<dbReference type="InterPro" id="IPR015915">
    <property type="entry name" value="Kelch-typ_b-propeller"/>
</dbReference>
<dbReference type="InterPro" id="IPR006652">
    <property type="entry name" value="Kelch_1"/>
</dbReference>
<dbReference type="Proteomes" id="UP001162131">
    <property type="component" value="Unassembled WGS sequence"/>
</dbReference>
<dbReference type="Gene3D" id="2.120.10.80">
    <property type="entry name" value="Kelch-type beta propeller"/>
    <property type="match status" value="1"/>
</dbReference>
<evidence type="ECO:0000313" key="1">
    <source>
        <dbReference type="EMBL" id="CAG9320896.1"/>
    </source>
</evidence>
<sequence>MELKTQKQLKLLNSQLNILAVEDLIYEASQTLPELQDLDSQLFNCQYLKAKTSEIWKRVNSPELELDFRRTCSLFESQNYNSDPFLAQAYKEYIEAYYQATSLYLFNYEKWDFETNAFIYNTKSEREIRTIFKKERLINWGTSTARLPNGGIFCFGKHEPTRGITMIVDSDLRFQVLPSGTPCYLSSAVYFDRSVYCFGGMYYNKPLTLSCRFDLDENRWIKLNPMPKADWLTHSVVFKGNILISGKENKNLLLYSMKINSFTTIPYEFPIDKRKILINIGRLYLIECFGGLIFESEIGDEYTWKQIATSIISQYSNQFYFSYNKGAIYIGILEDKGTNYYKFNLNEKIMIKL</sequence>
<comment type="caution">
    <text evidence="1">The sequence shown here is derived from an EMBL/GenBank/DDBJ whole genome shotgun (WGS) entry which is preliminary data.</text>
</comment>
<accession>A0AAU9J5C3</accession>
<dbReference type="InterPro" id="IPR011043">
    <property type="entry name" value="Gal_Oxase/kelch_b-propeller"/>
</dbReference>